<dbReference type="AlphaFoldDB" id="A0A177PHF6"/>
<dbReference type="SUPFAM" id="SSF88697">
    <property type="entry name" value="PUA domain-like"/>
    <property type="match status" value="1"/>
</dbReference>
<dbReference type="InterPro" id="IPR015947">
    <property type="entry name" value="PUA-like_sf"/>
</dbReference>
<sequence length="110" mass="12550">MNALPEKTCSIDKLIRHPKLIASALAGHKTQQRRDGLYAYPGERFFLEGIEFEIIGVDRQRLGDMTDADADAEGYPDLASYKTVILSMHAGMQWNEDGLVWVHRFSRRLE</sequence>
<comment type="caution">
    <text evidence="1">The sequence shown here is derived from an EMBL/GenBank/DDBJ whole genome shotgun (WGS) entry which is preliminary data.</text>
</comment>
<name>A0A177PHF6_9GAMM</name>
<dbReference type="Proteomes" id="UP000077628">
    <property type="component" value="Unassembled WGS sequence"/>
</dbReference>
<keyword evidence="1" id="KW-0808">Transferase</keyword>
<organism evidence="1 2">
    <name type="scientific">Methylomonas koyamae</name>
    <dbReference type="NCBI Taxonomy" id="702114"/>
    <lineage>
        <taxon>Bacteria</taxon>
        <taxon>Pseudomonadati</taxon>
        <taxon>Pseudomonadota</taxon>
        <taxon>Gammaproteobacteria</taxon>
        <taxon>Methylococcales</taxon>
        <taxon>Methylococcaceae</taxon>
        <taxon>Methylomonas</taxon>
    </lineage>
</organism>
<dbReference type="RefSeq" id="WP_064023985.1">
    <property type="nucleotide sequence ID" value="NZ_LUUK01000007.1"/>
</dbReference>
<dbReference type="GO" id="GO:0016301">
    <property type="term" value="F:kinase activity"/>
    <property type="evidence" value="ECO:0007669"/>
    <property type="project" value="UniProtKB-KW"/>
</dbReference>
<keyword evidence="1" id="KW-0418">Kinase</keyword>
<dbReference type="STRING" id="702114.A1355_17180"/>
<accession>A0A177PHF6</accession>
<dbReference type="EMBL" id="LUUK01000007">
    <property type="protein sequence ID" value="OAI28903.1"/>
    <property type="molecule type" value="Genomic_DNA"/>
</dbReference>
<reference evidence="2" key="1">
    <citation type="submission" date="2016-03" db="EMBL/GenBank/DDBJ databases">
        <authorList>
            <person name="Heylen K."/>
            <person name="De Vos P."/>
            <person name="Vekeman B."/>
        </authorList>
    </citation>
    <scope>NUCLEOTIDE SEQUENCE [LARGE SCALE GENOMIC DNA]</scope>
    <source>
        <strain evidence="2">R-45383</strain>
    </source>
</reference>
<gene>
    <name evidence="1" type="ORF">A1355_17180</name>
</gene>
<proteinExistence type="predicted"/>
<dbReference type="OrthoDB" id="2719516at2"/>
<dbReference type="CDD" id="cd06552">
    <property type="entry name" value="ASCH_yqfb_like"/>
    <property type="match status" value="1"/>
</dbReference>
<protein>
    <submittedName>
        <fullName evidence="1">Fructose-1-phosphate kinase</fullName>
    </submittedName>
</protein>
<evidence type="ECO:0000313" key="1">
    <source>
        <dbReference type="EMBL" id="OAI28903.1"/>
    </source>
</evidence>
<evidence type="ECO:0000313" key="2">
    <source>
        <dbReference type="Proteomes" id="UP000077628"/>
    </source>
</evidence>
<keyword evidence="2" id="KW-1185">Reference proteome</keyword>